<dbReference type="AlphaFoldDB" id="A0AAD9UI60"/>
<name>A0AAD9UI60_RIDPI</name>
<organism evidence="1 2">
    <name type="scientific">Ridgeia piscesae</name>
    <name type="common">Tubeworm</name>
    <dbReference type="NCBI Taxonomy" id="27915"/>
    <lineage>
        <taxon>Eukaryota</taxon>
        <taxon>Metazoa</taxon>
        <taxon>Spiralia</taxon>
        <taxon>Lophotrochozoa</taxon>
        <taxon>Annelida</taxon>
        <taxon>Polychaeta</taxon>
        <taxon>Sedentaria</taxon>
        <taxon>Canalipalpata</taxon>
        <taxon>Sabellida</taxon>
        <taxon>Siboglinidae</taxon>
        <taxon>Ridgeia</taxon>
    </lineage>
</organism>
<protein>
    <submittedName>
        <fullName evidence="1">Uncharacterized protein</fullName>
    </submittedName>
</protein>
<accession>A0AAD9UI60</accession>
<comment type="caution">
    <text evidence="1">The sequence shown here is derived from an EMBL/GenBank/DDBJ whole genome shotgun (WGS) entry which is preliminary data.</text>
</comment>
<proteinExistence type="predicted"/>
<dbReference type="Proteomes" id="UP001209878">
    <property type="component" value="Unassembled WGS sequence"/>
</dbReference>
<keyword evidence="2" id="KW-1185">Reference proteome</keyword>
<reference evidence="1" key="1">
    <citation type="journal article" date="2023" name="Mol. Biol. Evol.">
        <title>Third-Generation Sequencing Reveals the Adaptive Role of the Epigenome in Three Deep-Sea Polychaetes.</title>
        <authorList>
            <person name="Perez M."/>
            <person name="Aroh O."/>
            <person name="Sun Y."/>
            <person name="Lan Y."/>
            <person name="Juniper S.K."/>
            <person name="Young C.R."/>
            <person name="Angers B."/>
            <person name="Qian P.Y."/>
        </authorList>
    </citation>
    <scope>NUCLEOTIDE SEQUENCE</scope>
    <source>
        <strain evidence="1">R07B-5</strain>
    </source>
</reference>
<dbReference type="EMBL" id="JAODUO010000085">
    <property type="protein sequence ID" value="KAK2190256.1"/>
    <property type="molecule type" value="Genomic_DNA"/>
</dbReference>
<evidence type="ECO:0000313" key="1">
    <source>
        <dbReference type="EMBL" id="KAK2190256.1"/>
    </source>
</evidence>
<evidence type="ECO:0000313" key="2">
    <source>
        <dbReference type="Proteomes" id="UP001209878"/>
    </source>
</evidence>
<gene>
    <name evidence="1" type="ORF">NP493_85g05020</name>
</gene>
<sequence>MAPDWRVPLANGGPIMADILPGAVSDKHLANVSTPMLRQQPDTEILYDVIILSRLCQPIIIFALLTTFTAACTLQVNTGVL</sequence>